<accession>A0A202EB88</accession>
<evidence type="ECO:0000313" key="3">
    <source>
        <dbReference type="Proteomes" id="UP000196084"/>
    </source>
</evidence>
<feature type="transmembrane region" description="Helical" evidence="1">
    <location>
        <begin position="43"/>
        <end position="59"/>
    </location>
</feature>
<evidence type="ECO:0000313" key="2">
    <source>
        <dbReference type="EMBL" id="OVE85491.1"/>
    </source>
</evidence>
<proteinExistence type="predicted"/>
<keyword evidence="1" id="KW-0472">Membrane</keyword>
<protein>
    <submittedName>
        <fullName evidence="2">MFS transporter</fullName>
    </submittedName>
</protein>
<organism evidence="2 3">
    <name type="scientific">Natronolimnobius baerhuensis</name>
    <dbReference type="NCBI Taxonomy" id="253108"/>
    <lineage>
        <taxon>Archaea</taxon>
        <taxon>Methanobacteriati</taxon>
        <taxon>Methanobacteriota</taxon>
        <taxon>Stenosarchaea group</taxon>
        <taxon>Halobacteria</taxon>
        <taxon>Halobacteriales</taxon>
        <taxon>Natrialbaceae</taxon>
        <taxon>Natronolimnobius</taxon>
    </lineage>
</organism>
<feature type="transmembrane region" description="Helical" evidence="1">
    <location>
        <begin position="18"/>
        <end position="37"/>
    </location>
</feature>
<keyword evidence="1" id="KW-0812">Transmembrane</keyword>
<reference evidence="2 3" key="1">
    <citation type="submission" date="2017-02" db="EMBL/GenBank/DDBJ databases">
        <title>Natronthermophilus aegyptiacus gen. nov.,sp. nov., an aerobic, extremely halophilic alkalithermophilic archaeon isolated from the athalassohaline Wadi An Natrun, Egypt.</title>
        <authorList>
            <person name="Zhao B."/>
        </authorList>
    </citation>
    <scope>NUCLEOTIDE SEQUENCE [LARGE SCALE GENOMIC DNA]</scope>
    <source>
        <strain evidence="2 3">CGMCC 1.3597</strain>
    </source>
</reference>
<dbReference type="RefSeq" id="WP_054863240.1">
    <property type="nucleotide sequence ID" value="NZ_MWPH01000001.1"/>
</dbReference>
<keyword evidence="3" id="KW-1185">Reference proteome</keyword>
<dbReference type="AlphaFoldDB" id="A0A202EB88"/>
<dbReference type="OrthoDB" id="373629at2157"/>
<sequence length="64" mass="6561">MVSLSSIIDGLRSPRTALLLNVALVMSGSVLALVGYFDVVTGLIVVTAGLLGMGISLIGRQSDE</sequence>
<keyword evidence="1" id="KW-1133">Transmembrane helix</keyword>
<name>A0A202EB88_9EURY</name>
<dbReference type="Proteomes" id="UP000196084">
    <property type="component" value="Unassembled WGS sequence"/>
</dbReference>
<gene>
    <name evidence="2" type="ORF">B2G88_01315</name>
</gene>
<dbReference type="EMBL" id="MWPH01000001">
    <property type="protein sequence ID" value="OVE85491.1"/>
    <property type="molecule type" value="Genomic_DNA"/>
</dbReference>
<evidence type="ECO:0000256" key="1">
    <source>
        <dbReference type="SAM" id="Phobius"/>
    </source>
</evidence>
<comment type="caution">
    <text evidence="2">The sequence shown here is derived from an EMBL/GenBank/DDBJ whole genome shotgun (WGS) entry which is preliminary data.</text>
</comment>